<keyword evidence="2" id="KW-0732">Signal</keyword>
<feature type="transmembrane region" description="Helical" evidence="1">
    <location>
        <begin position="378"/>
        <end position="402"/>
    </location>
</feature>
<comment type="caution">
    <text evidence="3">The sequence shown here is derived from an EMBL/GenBank/DDBJ whole genome shotgun (WGS) entry which is preliminary data.</text>
</comment>
<feature type="chain" id="PRO_5004751831" evidence="2">
    <location>
        <begin position="22"/>
        <end position="407"/>
    </location>
</feature>
<dbReference type="InterPro" id="IPR006212">
    <property type="entry name" value="Furin_repeat"/>
</dbReference>
<dbReference type="SUPFAM" id="SSF57184">
    <property type="entry name" value="Growth factor receptor domain"/>
    <property type="match status" value="2"/>
</dbReference>
<dbReference type="SMART" id="SM00261">
    <property type="entry name" value="FU"/>
    <property type="match status" value="2"/>
</dbReference>
<dbReference type="InterPro" id="IPR005127">
    <property type="entry name" value="Giardia_VSP"/>
</dbReference>
<reference evidence="4" key="1">
    <citation type="submission" date="2012-02" db="EMBL/GenBank/DDBJ databases">
        <title>Genome sequencing of Giardia lamblia Genotypes A2 and B isolates (DH and GS) and comparative analysis with the genomes of Genotypes A1 and E (WB and Pig).</title>
        <authorList>
            <person name="Adam R."/>
            <person name="Dahlstrom E."/>
            <person name="Martens C."/>
            <person name="Bruno D."/>
            <person name="Barbian K."/>
            <person name="Porcella S.F."/>
            <person name="Nash T."/>
        </authorList>
    </citation>
    <scope>NUCLEOTIDE SEQUENCE</scope>
    <source>
        <strain evidence="4">GS</strain>
    </source>
</reference>
<dbReference type="VEuPathDB" id="GiardiaDB:QR46_4867"/>
<organism evidence="3 4">
    <name type="scientific">Giardia intestinalis</name>
    <name type="common">Giardia lamblia</name>
    <dbReference type="NCBI Taxonomy" id="5741"/>
    <lineage>
        <taxon>Eukaryota</taxon>
        <taxon>Metamonada</taxon>
        <taxon>Diplomonadida</taxon>
        <taxon>Hexamitidae</taxon>
        <taxon>Giardiinae</taxon>
        <taxon>Giardia</taxon>
    </lineage>
</organism>
<keyword evidence="1" id="KW-1133">Transmembrane helix</keyword>
<protein>
    <submittedName>
        <fullName evidence="3">Variant-specific surface protein</fullName>
    </submittedName>
</protein>
<reference evidence="3 4" key="2">
    <citation type="journal article" date="2013" name="Genome Biol. Evol.">
        <title>Genome sequencing of Giardia lamblia genotypes A2 and B isolates (DH and GS) and comparative analysis with the genomes of genotypes A1 and E (WB and Pig).</title>
        <authorList>
            <person name="Adam R.D."/>
            <person name="Dahlstrom E.W."/>
            <person name="Martens C.A."/>
            <person name="Bruno D.P."/>
            <person name="Barbian K.D."/>
            <person name="Ricklefs S.M."/>
            <person name="Hernandez M.M."/>
            <person name="Narla N.P."/>
            <person name="Patel R.B."/>
            <person name="Porcella S.F."/>
            <person name="Nash T.E."/>
        </authorList>
    </citation>
    <scope>NUCLEOTIDE SEQUENCE [LARGE SCALE GENOMIC DNA]</scope>
    <source>
        <strain evidence="3 4">GS</strain>
    </source>
</reference>
<gene>
    <name evidence="3" type="ORF">GSB_154541</name>
</gene>
<dbReference type="OrthoDB" id="26624at2759"/>
<dbReference type="Gene3D" id="2.10.220.10">
    <property type="entry name" value="Hormone Receptor, Insulin-like Growth Factor Receptor 1, Chain A, domain 2"/>
    <property type="match status" value="1"/>
</dbReference>
<dbReference type="EMBL" id="AHHH01000198">
    <property type="protein sequence ID" value="ESU40599.1"/>
    <property type="molecule type" value="Genomic_DNA"/>
</dbReference>
<dbReference type="AlphaFoldDB" id="V6TPR9"/>
<dbReference type="Proteomes" id="UP000018040">
    <property type="component" value="Unassembled WGS sequence"/>
</dbReference>
<keyword evidence="1" id="KW-0472">Membrane</keyword>
<accession>V6TPR9</accession>
<evidence type="ECO:0000313" key="3">
    <source>
        <dbReference type="EMBL" id="ESU40599.1"/>
    </source>
</evidence>
<feature type="signal peptide" evidence="2">
    <location>
        <begin position="1"/>
        <end position="21"/>
    </location>
</feature>
<evidence type="ECO:0000256" key="2">
    <source>
        <dbReference type="SAM" id="SignalP"/>
    </source>
</evidence>
<dbReference type="PANTHER" id="PTHR23275">
    <property type="entry name" value="CABRIOLET.-RELATED"/>
    <property type="match status" value="1"/>
</dbReference>
<sequence length="407" mass="41292">VRGTSMFLVVLYLVISTLAEACNNGEAATSCENTNCEMVGTAQICTGCVTNYVPINGRCETAADATGKCTNSGGAAATKVCEKCKGQTFMFKSGCYETTSAAGQQLCTEAAEGVCSVAAPGYFLNPLKASDKVSIVACSDTTGFVGTYTYKGVENCEVCDGSALTNAKGGTAKCTKCGNSKYLKVSGETTECVENAAACSNGYAGKEDSKNGNKCLACTDQSNGGTTDCATCEYNTATSKIKCTKCTGDNYLKTVNDVTTCVTECGNGYFKKDNGGSDGQIKVCSPCAANCLACADETADKCTSCTAGTHFLLAATGSQGKCVSCGDETSGVPNCAKCTAPASTGGKPTCSECSDGYKLEGGKCTSSSANKSVLSTGAIAGISVAAVVVVGGLVGFLCWWFVCRGKA</sequence>
<name>V6TPR9_GIAIN</name>
<dbReference type="InterPro" id="IPR009030">
    <property type="entry name" value="Growth_fac_rcpt_cys_sf"/>
</dbReference>
<dbReference type="Pfam" id="PF03302">
    <property type="entry name" value="VSP"/>
    <property type="match status" value="2"/>
</dbReference>
<evidence type="ECO:0000313" key="4">
    <source>
        <dbReference type="Proteomes" id="UP000018040"/>
    </source>
</evidence>
<dbReference type="PANTHER" id="PTHR23275:SF100">
    <property type="entry name" value="EGF-LIKE DOMAIN-CONTAINING PROTEIN"/>
    <property type="match status" value="1"/>
</dbReference>
<proteinExistence type="predicted"/>
<evidence type="ECO:0000256" key="1">
    <source>
        <dbReference type="SAM" id="Phobius"/>
    </source>
</evidence>
<dbReference type="VEuPathDB" id="GiardiaDB:DHA2_150221"/>
<feature type="non-terminal residue" evidence="3">
    <location>
        <position position="1"/>
    </location>
</feature>
<dbReference type="InterPro" id="IPR052798">
    <property type="entry name" value="Giardia_VSA"/>
</dbReference>
<keyword evidence="1" id="KW-0812">Transmembrane</keyword>
<dbReference type="VEuPathDB" id="GiardiaDB:GL50581_1266"/>